<dbReference type="Pfam" id="PF00126">
    <property type="entry name" value="HTH_1"/>
    <property type="match status" value="1"/>
</dbReference>
<name>A0ABT3X9S9_9ENTR</name>
<dbReference type="PANTHER" id="PTHR30579">
    <property type="entry name" value="TRANSCRIPTIONAL REGULATOR"/>
    <property type="match status" value="1"/>
</dbReference>
<dbReference type="PANTHER" id="PTHR30579:SF7">
    <property type="entry name" value="HTH-TYPE TRANSCRIPTIONAL REGULATOR LRHA-RELATED"/>
    <property type="match status" value="1"/>
</dbReference>
<evidence type="ECO:0000259" key="5">
    <source>
        <dbReference type="PROSITE" id="PS50931"/>
    </source>
</evidence>
<proteinExistence type="inferred from homology"/>
<dbReference type="SUPFAM" id="SSF46785">
    <property type="entry name" value="Winged helix' DNA-binding domain"/>
    <property type="match status" value="1"/>
</dbReference>
<dbReference type="InterPro" id="IPR036388">
    <property type="entry name" value="WH-like_DNA-bd_sf"/>
</dbReference>
<evidence type="ECO:0000256" key="1">
    <source>
        <dbReference type="ARBA" id="ARBA00009437"/>
    </source>
</evidence>
<organism evidence="6 7">
    <name type="scientific">Enterobacter pseudoroggenkampii</name>
    <dbReference type="NCBI Taxonomy" id="2996112"/>
    <lineage>
        <taxon>Bacteria</taxon>
        <taxon>Pseudomonadati</taxon>
        <taxon>Pseudomonadota</taxon>
        <taxon>Gammaproteobacteria</taxon>
        <taxon>Enterobacterales</taxon>
        <taxon>Enterobacteriaceae</taxon>
        <taxon>Enterobacter</taxon>
    </lineage>
</organism>
<evidence type="ECO:0000256" key="4">
    <source>
        <dbReference type="ARBA" id="ARBA00023163"/>
    </source>
</evidence>
<dbReference type="InterPro" id="IPR050176">
    <property type="entry name" value="LTTR"/>
</dbReference>
<dbReference type="RefSeq" id="WP_248272121.1">
    <property type="nucleotide sequence ID" value="NZ_JAPMLV010000001.1"/>
</dbReference>
<keyword evidence="4" id="KW-0804">Transcription</keyword>
<feature type="domain" description="HTH lysR-type" evidence="5">
    <location>
        <begin position="1"/>
        <end position="60"/>
    </location>
</feature>
<keyword evidence="3" id="KW-0238">DNA-binding</keyword>
<evidence type="ECO:0000256" key="2">
    <source>
        <dbReference type="ARBA" id="ARBA00023015"/>
    </source>
</evidence>
<dbReference type="Gene3D" id="1.10.10.10">
    <property type="entry name" value="Winged helix-like DNA-binding domain superfamily/Winged helix DNA-binding domain"/>
    <property type="match status" value="1"/>
</dbReference>
<dbReference type="SUPFAM" id="SSF53850">
    <property type="entry name" value="Periplasmic binding protein-like II"/>
    <property type="match status" value="1"/>
</dbReference>
<protein>
    <submittedName>
        <fullName evidence="6">LysR family transcriptional regulator</fullName>
    </submittedName>
</protein>
<accession>A0ABT3X9S9</accession>
<evidence type="ECO:0000313" key="6">
    <source>
        <dbReference type="EMBL" id="MCX8302570.1"/>
    </source>
</evidence>
<dbReference type="InterPro" id="IPR005119">
    <property type="entry name" value="LysR_subst-bd"/>
</dbReference>
<dbReference type="EMBL" id="JAPMLV010000001">
    <property type="protein sequence ID" value="MCX8302570.1"/>
    <property type="molecule type" value="Genomic_DNA"/>
</dbReference>
<dbReference type="PRINTS" id="PR00039">
    <property type="entry name" value="HTHLYSR"/>
</dbReference>
<dbReference type="InterPro" id="IPR036390">
    <property type="entry name" value="WH_DNA-bd_sf"/>
</dbReference>
<dbReference type="PROSITE" id="PS50931">
    <property type="entry name" value="HTH_LYSR"/>
    <property type="match status" value="1"/>
</dbReference>
<reference evidence="6" key="1">
    <citation type="submission" date="2022-11" db="EMBL/GenBank/DDBJ databases">
        <title>The draft genomes of two Enterobacter strains.</title>
        <authorList>
            <person name="He Y."/>
            <person name="Wu S."/>
            <person name="Feng Y."/>
            <person name="Zong Z."/>
        </authorList>
    </citation>
    <scope>NUCLEOTIDE SEQUENCE</scope>
    <source>
        <strain evidence="6">155092</strain>
    </source>
</reference>
<dbReference type="Proteomes" id="UP001163211">
    <property type="component" value="Unassembled WGS sequence"/>
</dbReference>
<keyword evidence="7" id="KW-1185">Reference proteome</keyword>
<keyword evidence="2" id="KW-0805">Transcription regulation</keyword>
<gene>
    <name evidence="6" type="ORF">OTG14_06290</name>
</gene>
<comment type="caution">
    <text evidence="6">The sequence shown here is derived from an EMBL/GenBank/DDBJ whole genome shotgun (WGS) entry which is preliminary data.</text>
</comment>
<dbReference type="InterPro" id="IPR000847">
    <property type="entry name" value="LysR_HTH_N"/>
</dbReference>
<evidence type="ECO:0000256" key="3">
    <source>
        <dbReference type="ARBA" id="ARBA00023125"/>
    </source>
</evidence>
<dbReference type="Pfam" id="PF03466">
    <property type="entry name" value="LysR_substrate"/>
    <property type="match status" value="1"/>
</dbReference>
<dbReference type="Gene3D" id="3.40.190.10">
    <property type="entry name" value="Periplasmic binding protein-like II"/>
    <property type="match status" value="2"/>
</dbReference>
<evidence type="ECO:0000313" key="7">
    <source>
        <dbReference type="Proteomes" id="UP001163211"/>
    </source>
</evidence>
<comment type="similarity">
    <text evidence="1">Belongs to the LysR transcriptional regulatory family.</text>
</comment>
<sequence length="286" mass="31840">MDFDTNLLRAFIAVKDTGSFTRAAQRMNLTQSAISHQIRRLEEQAGTPLLMRTTRSLTLTEDGEDFVRYADQVLRAQDALVRRFQRSSVSGVVRFGVPENFMGNRLPPLLSRFAHLFPDVRLDVTVDTYLNLQSEVDANGLDLAVVMSLSGKHDDGMVLRKTQFVWAAARSFEYKCDTPLPLAFAPEPCVHRQIGVKALDGADVKWRMAFTSPSQQGLRAAVLAGLAITAIPHSDLEPGMTVFDRQYGLPELPTAYFTLIWSRRGKTPSAIEFGNLLYEMAGVVSE</sequence>